<evidence type="ECO:0000313" key="2">
    <source>
        <dbReference type="EMBL" id="KAJ3703823.1"/>
    </source>
</evidence>
<sequence>MGGSGGDAAAGSPSSAGNGGAKRGRDPEDEVYVDNLHSSKRYLSEIMATSLNGLSFGDTIEDDGLMEYPVRSENQCYLREDIASQYSPMSEDSDECRYYDPNLASSHNPTQVHVDTSCTTLGSPHRCQKPVTCNSTSTSSSSACPLPCNSLSSVICSPARRGSHESEGRFPSSPNDMCHVADLRKTALLRSVQMRAQPQATHYELQLNQGQEIGESSELEASGEKSQEYEPGYRGQESEDDSI</sequence>
<evidence type="ECO:0000256" key="1">
    <source>
        <dbReference type="SAM" id="MobiDB-lite"/>
    </source>
</evidence>
<dbReference type="EMBL" id="JAMRDG010000001">
    <property type="protein sequence ID" value="KAJ3703823.1"/>
    <property type="molecule type" value="Genomic_DNA"/>
</dbReference>
<dbReference type="Proteomes" id="UP001210211">
    <property type="component" value="Unassembled WGS sequence"/>
</dbReference>
<feature type="compositionally biased region" description="Polar residues" evidence="1">
    <location>
        <begin position="201"/>
        <end position="211"/>
    </location>
</feature>
<proteinExistence type="predicted"/>
<protein>
    <submittedName>
        <fullName evidence="2">Uncharacterized protein</fullName>
    </submittedName>
</protein>
<name>A0AAD5ZTT5_9POAL</name>
<gene>
    <name evidence="2" type="ORF">LUZ61_007528</name>
</gene>
<evidence type="ECO:0000313" key="3">
    <source>
        <dbReference type="Proteomes" id="UP001210211"/>
    </source>
</evidence>
<organism evidence="2 3">
    <name type="scientific">Rhynchospora tenuis</name>
    <dbReference type="NCBI Taxonomy" id="198213"/>
    <lineage>
        <taxon>Eukaryota</taxon>
        <taxon>Viridiplantae</taxon>
        <taxon>Streptophyta</taxon>
        <taxon>Embryophyta</taxon>
        <taxon>Tracheophyta</taxon>
        <taxon>Spermatophyta</taxon>
        <taxon>Magnoliopsida</taxon>
        <taxon>Liliopsida</taxon>
        <taxon>Poales</taxon>
        <taxon>Cyperaceae</taxon>
        <taxon>Cyperoideae</taxon>
        <taxon>Rhynchosporeae</taxon>
        <taxon>Rhynchospora</taxon>
    </lineage>
</organism>
<dbReference type="PANTHER" id="PTHR35717:SF1">
    <property type="entry name" value="OS05G0156200 PROTEIN"/>
    <property type="match status" value="1"/>
</dbReference>
<reference evidence="2 3" key="1">
    <citation type="journal article" date="2022" name="Cell">
        <title>Repeat-based holocentromeres influence genome architecture and karyotype evolution.</title>
        <authorList>
            <person name="Hofstatter P.G."/>
            <person name="Thangavel G."/>
            <person name="Lux T."/>
            <person name="Neumann P."/>
            <person name="Vondrak T."/>
            <person name="Novak P."/>
            <person name="Zhang M."/>
            <person name="Costa L."/>
            <person name="Castellani M."/>
            <person name="Scott A."/>
            <person name="Toegelov H."/>
            <person name="Fuchs J."/>
            <person name="Mata-Sucre Y."/>
            <person name="Dias Y."/>
            <person name="Vanzela A.L.L."/>
            <person name="Huettel B."/>
            <person name="Almeida C.C.S."/>
            <person name="Simkova H."/>
            <person name="Souza G."/>
            <person name="Pedrosa-Harand A."/>
            <person name="Macas J."/>
            <person name="Mayer K.F.X."/>
            <person name="Houben A."/>
            <person name="Marques A."/>
        </authorList>
    </citation>
    <scope>NUCLEOTIDE SEQUENCE [LARGE SCALE GENOMIC DNA]</scope>
    <source>
        <strain evidence="2">RhyTen1mFocal</strain>
    </source>
</reference>
<dbReference type="AlphaFoldDB" id="A0AAD5ZTT5"/>
<keyword evidence="3" id="KW-1185">Reference proteome</keyword>
<feature type="region of interest" description="Disordered" evidence="1">
    <location>
        <begin position="1"/>
        <end position="29"/>
    </location>
</feature>
<dbReference type="PANTHER" id="PTHR35717">
    <property type="entry name" value="OS05G0156200 PROTEIN"/>
    <property type="match status" value="1"/>
</dbReference>
<feature type="region of interest" description="Disordered" evidence="1">
    <location>
        <begin position="201"/>
        <end position="243"/>
    </location>
</feature>
<accession>A0AAD5ZTT5</accession>
<comment type="caution">
    <text evidence="2">The sequence shown here is derived from an EMBL/GenBank/DDBJ whole genome shotgun (WGS) entry which is preliminary data.</text>
</comment>